<evidence type="ECO:0000313" key="5">
    <source>
        <dbReference type="EMBL" id="PRY22120.1"/>
    </source>
</evidence>
<evidence type="ECO:0000256" key="3">
    <source>
        <dbReference type="PROSITE-ProRule" id="PRU10038"/>
    </source>
</evidence>
<sequence>MYVLNSIGCGGLFSDGLAPGMAAILARQPDLDTEDVETMRENALIGKASWNSAARSHVEVRDGEIRGNGAILPLRRVAAGDVKSPPIVHVHGGGWCICDPETHLSIYAGLALASEREVIGPHARCAPEHPFPTPLRDTMAALREIARTSPAGILLSGDSAGANLALAAVLRCRDEGNPLPVLGLSLQYGCYRRVFDTPSHLEWGDGRAGLGTERMRWFWDMYGPGKAPYGDLRNADFSGLPPTHLLVADADPLRDDSLWLADELSREGVHCEVDRFVGMAHGFIHYAGDLSEADEAFKRISSFFDRVLNDSTAAASGTHPPL</sequence>
<dbReference type="Proteomes" id="UP000239480">
    <property type="component" value="Unassembled WGS sequence"/>
</dbReference>
<protein>
    <submittedName>
        <fullName evidence="5">Acetyl esterase</fullName>
    </submittedName>
</protein>
<evidence type="ECO:0000259" key="4">
    <source>
        <dbReference type="Pfam" id="PF07859"/>
    </source>
</evidence>
<dbReference type="InterPro" id="IPR002168">
    <property type="entry name" value="Lipase_GDXG_HIS_AS"/>
</dbReference>
<name>A0A2T0RLX0_9RHOB</name>
<feature type="domain" description="Alpha/beta hydrolase fold-3" evidence="4">
    <location>
        <begin position="87"/>
        <end position="284"/>
    </location>
</feature>
<organism evidence="5 6">
    <name type="scientific">Aliiruegeria haliotis</name>
    <dbReference type="NCBI Taxonomy" id="1280846"/>
    <lineage>
        <taxon>Bacteria</taxon>
        <taxon>Pseudomonadati</taxon>
        <taxon>Pseudomonadota</taxon>
        <taxon>Alphaproteobacteria</taxon>
        <taxon>Rhodobacterales</taxon>
        <taxon>Roseobacteraceae</taxon>
        <taxon>Aliiruegeria</taxon>
    </lineage>
</organism>
<dbReference type="PANTHER" id="PTHR48081:SF8">
    <property type="entry name" value="ALPHA_BETA HYDROLASE FOLD-3 DOMAIN-CONTAINING PROTEIN-RELATED"/>
    <property type="match status" value="1"/>
</dbReference>
<accession>A0A2T0RLX0</accession>
<dbReference type="SUPFAM" id="SSF53474">
    <property type="entry name" value="alpha/beta-Hydrolases"/>
    <property type="match status" value="1"/>
</dbReference>
<dbReference type="EMBL" id="PVTD01000007">
    <property type="protein sequence ID" value="PRY22120.1"/>
    <property type="molecule type" value="Genomic_DNA"/>
</dbReference>
<proteinExistence type="inferred from homology"/>
<dbReference type="InterPro" id="IPR013094">
    <property type="entry name" value="AB_hydrolase_3"/>
</dbReference>
<dbReference type="InterPro" id="IPR029058">
    <property type="entry name" value="AB_hydrolase_fold"/>
</dbReference>
<dbReference type="PANTHER" id="PTHR48081">
    <property type="entry name" value="AB HYDROLASE SUPERFAMILY PROTEIN C4A8.06C"/>
    <property type="match status" value="1"/>
</dbReference>
<evidence type="ECO:0000256" key="1">
    <source>
        <dbReference type="ARBA" id="ARBA00010515"/>
    </source>
</evidence>
<dbReference type="GO" id="GO:0016787">
    <property type="term" value="F:hydrolase activity"/>
    <property type="evidence" value="ECO:0007669"/>
    <property type="project" value="UniProtKB-KW"/>
</dbReference>
<keyword evidence="2" id="KW-0378">Hydrolase</keyword>
<comment type="similarity">
    <text evidence="1">Belongs to the 'GDXG' lipolytic enzyme family.</text>
</comment>
<evidence type="ECO:0000313" key="6">
    <source>
        <dbReference type="Proteomes" id="UP000239480"/>
    </source>
</evidence>
<dbReference type="AlphaFoldDB" id="A0A2T0RLX0"/>
<comment type="caution">
    <text evidence="5">The sequence shown here is derived from an EMBL/GenBank/DDBJ whole genome shotgun (WGS) entry which is preliminary data.</text>
</comment>
<feature type="active site" evidence="3">
    <location>
        <position position="159"/>
    </location>
</feature>
<dbReference type="PROSITE" id="PS01173">
    <property type="entry name" value="LIPASE_GDXG_HIS"/>
    <property type="match status" value="1"/>
</dbReference>
<evidence type="ECO:0000256" key="2">
    <source>
        <dbReference type="ARBA" id="ARBA00022801"/>
    </source>
</evidence>
<dbReference type="Pfam" id="PF07859">
    <property type="entry name" value="Abhydrolase_3"/>
    <property type="match status" value="1"/>
</dbReference>
<reference evidence="5 6" key="1">
    <citation type="submission" date="2018-03" db="EMBL/GenBank/DDBJ databases">
        <title>Genomic Encyclopedia of Archaeal and Bacterial Type Strains, Phase II (KMG-II): from individual species to whole genera.</title>
        <authorList>
            <person name="Goeker M."/>
        </authorList>
    </citation>
    <scope>NUCLEOTIDE SEQUENCE [LARGE SCALE GENOMIC DNA]</scope>
    <source>
        <strain evidence="5 6">DSM 29328</strain>
    </source>
</reference>
<dbReference type="InterPro" id="IPR033140">
    <property type="entry name" value="Lipase_GDXG_put_SER_AS"/>
</dbReference>
<keyword evidence="6" id="KW-1185">Reference proteome</keyword>
<dbReference type="Gene3D" id="3.40.50.1820">
    <property type="entry name" value="alpha/beta hydrolase"/>
    <property type="match status" value="1"/>
</dbReference>
<gene>
    <name evidence="5" type="ORF">CLV78_10744</name>
</gene>
<dbReference type="PROSITE" id="PS01174">
    <property type="entry name" value="LIPASE_GDXG_SER"/>
    <property type="match status" value="1"/>
</dbReference>
<dbReference type="InterPro" id="IPR050300">
    <property type="entry name" value="GDXG_lipolytic_enzyme"/>
</dbReference>